<evidence type="ECO:0000256" key="6">
    <source>
        <dbReference type="ARBA" id="ARBA00022837"/>
    </source>
</evidence>
<evidence type="ECO:0000256" key="11">
    <source>
        <dbReference type="SAM" id="SignalP"/>
    </source>
</evidence>
<comment type="caution">
    <text evidence="9">Lacks conserved residue(s) required for the propagation of feature annotation.</text>
</comment>
<reference evidence="16" key="1">
    <citation type="submission" date="2011-08" db="EMBL/GenBank/DDBJ databases">
        <title>The draft genome of Latimeria chalumnae.</title>
        <authorList>
            <person name="Di Palma F."/>
            <person name="Alfoldi J."/>
            <person name="Johnson J."/>
            <person name="Berlin A."/>
            <person name="Gnerre S."/>
            <person name="Jaffe D."/>
            <person name="MacCallum I."/>
            <person name="Young S."/>
            <person name="Walker B.J."/>
            <person name="Lander E."/>
            <person name="Lindblad-Toh K."/>
        </authorList>
    </citation>
    <scope>NUCLEOTIDE SEQUENCE [LARGE SCALE GENOMIC DNA]</scope>
    <source>
        <strain evidence="16">Wild caught</strain>
    </source>
</reference>
<dbReference type="InterPro" id="IPR035972">
    <property type="entry name" value="GLA-like_dom_SF"/>
</dbReference>
<dbReference type="PROSITE" id="PS01187">
    <property type="entry name" value="EGF_CA"/>
    <property type="match status" value="2"/>
</dbReference>
<dbReference type="PROSITE" id="PS00010">
    <property type="entry name" value="ASX_HYDROXYL"/>
    <property type="match status" value="4"/>
</dbReference>
<dbReference type="PROSITE" id="PS00011">
    <property type="entry name" value="GLA_1"/>
    <property type="match status" value="1"/>
</dbReference>
<dbReference type="Pfam" id="PF14670">
    <property type="entry name" value="FXa_inhibition"/>
    <property type="match status" value="1"/>
</dbReference>
<dbReference type="PRINTS" id="PR00001">
    <property type="entry name" value="GLABLOOD"/>
</dbReference>
<feature type="disulfide bond" evidence="9">
    <location>
        <begin position="145"/>
        <end position="154"/>
    </location>
</feature>
<evidence type="ECO:0000259" key="13">
    <source>
        <dbReference type="PROSITE" id="PS50026"/>
    </source>
</evidence>
<dbReference type="Gene3D" id="4.10.740.10">
    <property type="entry name" value="Coagulation Factor IX"/>
    <property type="match status" value="1"/>
</dbReference>
<dbReference type="PROSITE" id="PS01186">
    <property type="entry name" value="EGF_2"/>
    <property type="match status" value="3"/>
</dbReference>
<feature type="disulfide bond" evidence="10">
    <location>
        <begin position="642"/>
        <end position="669"/>
    </location>
</feature>
<dbReference type="EMBL" id="AFYH01090337">
    <property type="status" value="NOT_ANNOTATED_CDS"/>
    <property type="molecule type" value="Genomic_DNA"/>
</dbReference>
<dbReference type="FunCoup" id="H3B2L3">
    <property type="interactions" value="581"/>
</dbReference>
<feature type="signal peptide" evidence="11">
    <location>
        <begin position="1"/>
        <end position="26"/>
    </location>
</feature>
<dbReference type="SMART" id="SM00179">
    <property type="entry name" value="EGF_CA"/>
    <property type="match status" value="4"/>
</dbReference>
<feature type="domain" description="EGF-like" evidence="13">
    <location>
        <begin position="157"/>
        <end position="197"/>
    </location>
</feature>
<dbReference type="CDD" id="cd00054">
    <property type="entry name" value="EGF_CA"/>
    <property type="match status" value="2"/>
</dbReference>
<keyword evidence="2" id="KW-0301">Gamma-carboxyglutamic acid</keyword>
<dbReference type="Pfam" id="PF00054">
    <property type="entry name" value="Laminin_G_1"/>
    <property type="match status" value="1"/>
</dbReference>
<accession>H3B2L3</accession>
<evidence type="ECO:0000256" key="8">
    <source>
        <dbReference type="ARBA" id="ARBA00023180"/>
    </source>
</evidence>
<dbReference type="STRING" id="7897.ENSLACP00000016134"/>
<dbReference type="InterPro" id="IPR051145">
    <property type="entry name" value="GAS-SHBG-PROS"/>
</dbReference>
<feature type="domain" description="Laminin G" evidence="12">
    <location>
        <begin position="484"/>
        <end position="669"/>
    </location>
</feature>
<dbReference type="EMBL" id="AFYH01090336">
    <property type="status" value="NOT_ANNOTATED_CDS"/>
    <property type="molecule type" value="Genomic_DNA"/>
</dbReference>
<dbReference type="SUPFAM" id="SSF49899">
    <property type="entry name" value="Concanavalin A-like lectins/glucanases"/>
    <property type="match status" value="2"/>
</dbReference>
<dbReference type="SMART" id="SM00181">
    <property type="entry name" value="EGF"/>
    <property type="match status" value="4"/>
</dbReference>
<dbReference type="InterPro" id="IPR000742">
    <property type="entry name" value="EGF"/>
</dbReference>
<sequence length="681" mass="76307">LPPDNMPTLSAFKTTFLLLLVAKASSNCFFAVLLPGKDAAQFLSRQRRGYQVFEETRQGHLERECVEEKCNKEEAREVFENNPETEYFYPKYLVECILKYGSPYFKNPDFTTCVHNLPNQCIPMPCNVAGTKSCEDKQGEFICHCKSGWRGAKCEEDINECEERNGDCRQICVNTQGTYHCLCRNGYSLHPDKKSCQDINECSLEQGICGEARCVNLESSYECVCDEGYKYDVLSKSCQDVDECAAKVCSQTCINSPGSYNCLCNGQNGEKLGADMSTCEMILPCVPLHTVKSIEYLYLGRMFSGVPVIRLRFRRIQHTRFTAEFDFRTFDPEGVIFFAGSQPEGSWIIIALRDGKLELQFKYKGIGRVTTSGSVISNGEWHTISVEELSRNLVIKINKEAVMKIAVGGDLFTLKKNLYELHLTVGGIPLQNGELIKPINPRLDGCMRGWSWLDGEDTSVQQAIKMNEKMQCFSVVRSGSYYPGTGFALYSLNYTHSSDQHDSKGEWAVNINAQIRPATDTGVLFALVSDTKVPLLLALVDYHSVERVKEQHIILAIEDVIVSSIALPVCDAQEHLVKVLVTKDEIFLKVDETVGQSELNMQLKKSLSTLDSYLKGDVSTYLGGLPEIHVASTPVTAFYNGCMTVQVNNKALDLDEAAQKHNDIRSHSCPQVEIDHLNKIF</sequence>
<keyword evidence="7 9" id="KW-1015">Disulfide bond</keyword>
<dbReference type="eggNOG" id="ENOG502QT2N">
    <property type="taxonomic scope" value="Eukaryota"/>
</dbReference>
<dbReference type="HOGENOM" id="CLU_026236_0_0_1"/>
<proteinExistence type="predicted"/>
<dbReference type="InterPro" id="IPR000152">
    <property type="entry name" value="EGF-type_Asp/Asn_hydroxyl_site"/>
</dbReference>
<keyword evidence="8" id="KW-0325">Glycoprotein</keyword>
<feature type="domain" description="EGF-like" evidence="13">
    <location>
        <begin position="198"/>
        <end position="239"/>
    </location>
</feature>
<name>H3B2L3_LATCH</name>
<dbReference type="OMA" id="PIINHGM"/>
<keyword evidence="11" id="KW-0732">Signal</keyword>
<feature type="chain" id="PRO_5003580821" evidence="11">
    <location>
        <begin position="27"/>
        <end position="681"/>
    </location>
</feature>
<dbReference type="Pfam" id="PF00594">
    <property type="entry name" value="Gla"/>
    <property type="match status" value="1"/>
</dbReference>
<dbReference type="AlphaFoldDB" id="H3B2L3"/>
<dbReference type="InterPro" id="IPR001881">
    <property type="entry name" value="EGF-like_Ca-bd_dom"/>
</dbReference>
<reference evidence="15" key="3">
    <citation type="submission" date="2025-09" db="UniProtKB">
        <authorList>
            <consortium name="Ensembl"/>
        </authorList>
    </citation>
    <scope>IDENTIFICATION</scope>
</reference>
<reference evidence="15" key="2">
    <citation type="submission" date="2025-08" db="UniProtKB">
        <authorList>
            <consortium name="Ensembl"/>
        </authorList>
    </citation>
    <scope>IDENTIFICATION</scope>
</reference>
<dbReference type="SUPFAM" id="SSF57184">
    <property type="entry name" value="Growth factor receptor domain"/>
    <property type="match status" value="1"/>
</dbReference>
<dbReference type="InParanoid" id="H3B2L3"/>
<dbReference type="Bgee" id="ENSLACG00000014211">
    <property type="expression patterns" value="Expressed in pelvic fin and 5 other cell types or tissues"/>
</dbReference>
<evidence type="ECO:0000256" key="10">
    <source>
        <dbReference type="PROSITE-ProRule" id="PRU00122"/>
    </source>
</evidence>
<evidence type="ECO:0000259" key="12">
    <source>
        <dbReference type="PROSITE" id="PS50025"/>
    </source>
</evidence>
<dbReference type="Proteomes" id="UP000008672">
    <property type="component" value="Unassembled WGS sequence"/>
</dbReference>
<keyword evidence="5" id="KW-0677">Repeat</keyword>
<dbReference type="SUPFAM" id="SSF57196">
    <property type="entry name" value="EGF/Laminin"/>
    <property type="match status" value="1"/>
</dbReference>
<dbReference type="PANTHER" id="PTHR24040">
    <property type="entry name" value="LAMININ G-LIKE DOMAIN-CONTAINING PROTEIN"/>
    <property type="match status" value="1"/>
</dbReference>
<dbReference type="EMBL" id="AFYH01090333">
    <property type="status" value="NOT_ANNOTATED_CDS"/>
    <property type="molecule type" value="Genomic_DNA"/>
</dbReference>
<keyword evidence="3" id="KW-0964">Secreted</keyword>
<dbReference type="Pfam" id="PF02210">
    <property type="entry name" value="Laminin_G_2"/>
    <property type="match status" value="1"/>
</dbReference>
<dbReference type="InterPro" id="IPR013320">
    <property type="entry name" value="ConA-like_dom_sf"/>
</dbReference>
<dbReference type="SMART" id="SM00282">
    <property type="entry name" value="LamG"/>
    <property type="match status" value="2"/>
</dbReference>
<feature type="domain" description="Laminin G" evidence="12">
    <location>
        <begin position="300"/>
        <end position="472"/>
    </location>
</feature>
<evidence type="ECO:0000256" key="5">
    <source>
        <dbReference type="ARBA" id="ARBA00022737"/>
    </source>
</evidence>
<protein>
    <submittedName>
        <fullName evidence="15">Growth arrest specific 6</fullName>
    </submittedName>
</protein>
<dbReference type="GeneTree" id="ENSGT00940000154035"/>
<evidence type="ECO:0000313" key="15">
    <source>
        <dbReference type="Ensembl" id="ENSLACP00000016134.1"/>
    </source>
</evidence>
<dbReference type="SUPFAM" id="SSF57630">
    <property type="entry name" value="GLA-domain"/>
    <property type="match status" value="1"/>
</dbReference>
<dbReference type="PROSITE" id="PS50998">
    <property type="entry name" value="GLA_2"/>
    <property type="match status" value="1"/>
</dbReference>
<dbReference type="InterPro" id="IPR017857">
    <property type="entry name" value="Coagulation_fac-like_Gla_dom"/>
</dbReference>
<dbReference type="FunFam" id="2.60.120.200:FF:000077">
    <property type="entry name" value="vitamin K-dependent protein S"/>
    <property type="match status" value="1"/>
</dbReference>
<dbReference type="FunFam" id="4.10.740.10:FF:000001">
    <property type="entry name" value="vitamin K-dependent protein S"/>
    <property type="match status" value="1"/>
</dbReference>
<keyword evidence="16" id="KW-1185">Reference proteome</keyword>
<dbReference type="InterPro" id="IPR000294">
    <property type="entry name" value="GLA_domain"/>
</dbReference>
<feature type="domain" description="Gla" evidence="14">
    <location>
        <begin position="48"/>
        <end position="94"/>
    </location>
</feature>
<dbReference type="InterPro" id="IPR018097">
    <property type="entry name" value="EGF_Ca-bd_CS"/>
</dbReference>
<organism evidence="15 16">
    <name type="scientific">Latimeria chalumnae</name>
    <name type="common">Coelacanth</name>
    <dbReference type="NCBI Taxonomy" id="7897"/>
    <lineage>
        <taxon>Eukaryota</taxon>
        <taxon>Metazoa</taxon>
        <taxon>Chordata</taxon>
        <taxon>Craniata</taxon>
        <taxon>Vertebrata</taxon>
        <taxon>Euteleostomi</taxon>
        <taxon>Coelacanthiformes</taxon>
        <taxon>Coelacanthidae</taxon>
        <taxon>Latimeria</taxon>
    </lineage>
</organism>
<dbReference type="SMART" id="SM00069">
    <property type="entry name" value="GLA"/>
    <property type="match status" value="1"/>
</dbReference>
<feature type="domain" description="EGF-like" evidence="13">
    <location>
        <begin position="117"/>
        <end position="155"/>
    </location>
</feature>
<dbReference type="FunFam" id="2.10.25.10:FF:000119">
    <property type="entry name" value="vitamin K-dependent protein S"/>
    <property type="match status" value="1"/>
</dbReference>
<dbReference type="InterPro" id="IPR049883">
    <property type="entry name" value="NOTCH1_EGF-like"/>
</dbReference>
<feature type="disulfide bond" evidence="9">
    <location>
        <begin position="126"/>
        <end position="143"/>
    </location>
</feature>
<dbReference type="Ensembl" id="ENSLACT00000016246.1">
    <property type="protein sequence ID" value="ENSLACP00000016134.1"/>
    <property type="gene ID" value="ENSLACG00000014211.2"/>
</dbReference>
<dbReference type="InterPro" id="IPR013032">
    <property type="entry name" value="EGF-like_CS"/>
</dbReference>
<dbReference type="PROSITE" id="PS50025">
    <property type="entry name" value="LAM_G_DOMAIN"/>
    <property type="match status" value="2"/>
</dbReference>
<evidence type="ECO:0000259" key="14">
    <source>
        <dbReference type="PROSITE" id="PS50998"/>
    </source>
</evidence>
<dbReference type="PROSITE" id="PS50026">
    <property type="entry name" value="EGF_3"/>
    <property type="match status" value="3"/>
</dbReference>
<dbReference type="GO" id="GO:0005509">
    <property type="term" value="F:calcium ion binding"/>
    <property type="evidence" value="ECO:0007669"/>
    <property type="project" value="InterPro"/>
</dbReference>
<dbReference type="EMBL" id="AFYH01090335">
    <property type="status" value="NOT_ANNOTATED_CDS"/>
    <property type="molecule type" value="Genomic_DNA"/>
</dbReference>
<dbReference type="FunFam" id="2.10.25.10:FF:000240">
    <property type="entry name" value="Vitamin K-dependent protein S"/>
    <property type="match status" value="1"/>
</dbReference>
<evidence type="ECO:0000256" key="2">
    <source>
        <dbReference type="ARBA" id="ARBA00022479"/>
    </source>
</evidence>
<dbReference type="Gene3D" id="2.60.120.200">
    <property type="match status" value="2"/>
</dbReference>
<keyword evidence="4 9" id="KW-0245">EGF-like domain</keyword>
<evidence type="ECO:0000256" key="9">
    <source>
        <dbReference type="PROSITE-ProRule" id="PRU00076"/>
    </source>
</evidence>
<dbReference type="EMBL" id="AFYH01090334">
    <property type="status" value="NOT_ANNOTATED_CDS"/>
    <property type="molecule type" value="Genomic_DNA"/>
</dbReference>
<evidence type="ECO:0000256" key="7">
    <source>
        <dbReference type="ARBA" id="ARBA00023157"/>
    </source>
</evidence>
<gene>
    <name evidence="15" type="primary">GAS6</name>
</gene>
<dbReference type="PROSITE" id="PS00022">
    <property type="entry name" value="EGF_1"/>
    <property type="match status" value="1"/>
</dbReference>
<evidence type="ECO:0000313" key="16">
    <source>
        <dbReference type="Proteomes" id="UP000008672"/>
    </source>
</evidence>
<evidence type="ECO:0000256" key="4">
    <source>
        <dbReference type="ARBA" id="ARBA00022536"/>
    </source>
</evidence>
<dbReference type="InterPro" id="IPR001791">
    <property type="entry name" value="Laminin_G"/>
</dbReference>
<evidence type="ECO:0000256" key="3">
    <source>
        <dbReference type="ARBA" id="ARBA00022525"/>
    </source>
</evidence>
<dbReference type="PANTHER" id="PTHR24040:SF14">
    <property type="entry name" value="GROWTH ARREST-SPECIFIC PROTEIN 6"/>
    <property type="match status" value="1"/>
</dbReference>
<dbReference type="CDD" id="cd00110">
    <property type="entry name" value="LamG"/>
    <property type="match status" value="2"/>
</dbReference>
<dbReference type="Pfam" id="PF12661">
    <property type="entry name" value="hEGF"/>
    <property type="match status" value="1"/>
</dbReference>
<dbReference type="Gene3D" id="2.10.25.10">
    <property type="entry name" value="Laminin"/>
    <property type="match status" value="4"/>
</dbReference>
<dbReference type="Pfam" id="PF07645">
    <property type="entry name" value="EGF_CA"/>
    <property type="match status" value="2"/>
</dbReference>
<dbReference type="InterPro" id="IPR009030">
    <property type="entry name" value="Growth_fac_rcpt_cys_sf"/>
</dbReference>
<comment type="subcellular location">
    <subcellularLocation>
        <location evidence="1">Secreted</location>
    </subcellularLocation>
</comment>
<keyword evidence="6" id="KW-0106">Calcium</keyword>
<dbReference type="GO" id="GO:0048018">
    <property type="term" value="F:receptor ligand activity"/>
    <property type="evidence" value="ECO:0007669"/>
    <property type="project" value="TreeGrafter"/>
</dbReference>
<evidence type="ECO:0000256" key="1">
    <source>
        <dbReference type="ARBA" id="ARBA00004613"/>
    </source>
</evidence>
<dbReference type="GO" id="GO:0005576">
    <property type="term" value="C:extracellular region"/>
    <property type="evidence" value="ECO:0007669"/>
    <property type="project" value="UniProtKB-SubCell"/>
</dbReference>